<dbReference type="EMBL" id="WWCJ01000010">
    <property type="protein sequence ID" value="MYN03464.1"/>
    <property type="molecule type" value="Genomic_DNA"/>
</dbReference>
<dbReference type="Proteomes" id="UP000448575">
    <property type="component" value="Unassembled WGS sequence"/>
</dbReference>
<dbReference type="InterPro" id="IPR050640">
    <property type="entry name" value="Bact_2-comp_sensor_kinase"/>
</dbReference>
<dbReference type="GO" id="GO:0000155">
    <property type="term" value="F:phosphorelay sensor kinase activity"/>
    <property type="evidence" value="ECO:0007669"/>
    <property type="project" value="InterPro"/>
</dbReference>
<dbReference type="Gene3D" id="3.30.565.10">
    <property type="entry name" value="Histidine kinase-like ATPase, C-terminal domain"/>
    <property type="match status" value="1"/>
</dbReference>
<evidence type="ECO:0000313" key="4">
    <source>
        <dbReference type="Proteomes" id="UP000448575"/>
    </source>
</evidence>
<keyword evidence="1" id="KW-0812">Transmembrane</keyword>
<reference evidence="3 4" key="1">
    <citation type="submission" date="2019-12" db="EMBL/GenBank/DDBJ databases">
        <title>Novel species isolated from a subtropical stream in China.</title>
        <authorList>
            <person name="Lu H."/>
        </authorList>
    </citation>
    <scope>NUCLEOTIDE SEQUENCE [LARGE SCALE GENOMIC DNA]</scope>
    <source>
        <strain evidence="3 4">DS3</strain>
    </source>
</reference>
<keyword evidence="1" id="KW-1133">Transmembrane helix</keyword>
<evidence type="ECO:0000256" key="1">
    <source>
        <dbReference type="SAM" id="Phobius"/>
    </source>
</evidence>
<feature type="transmembrane region" description="Helical" evidence="1">
    <location>
        <begin position="39"/>
        <end position="61"/>
    </location>
</feature>
<dbReference type="InterPro" id="IPR036890">
    <property type="entry name" value="HATPase_C_sf"/>
</dbReference>
<dbReference type="InterPro" id="IPR003594">
    <property type="entry name" value="HATPase_dom"/>
</dbReference>
<feature type="transmembrane region" description="Helical" evidence="1">
    <location>
        <begin position="67"/>
        <end position="90"/>
    </location>
</feature>
<sequence>MKEHPIPARLAGQLAGWSAKAQQYPVFSRTWYAYRVRSFAWPFAIFTAFQLLIAALTPGGLARLQTWLPMTALWFLVAVALLLGRWLAVLVCRRNWPPAREAAGVVLALLAGMAVAGCFAPYTRVQNDPADYWINGLVWLTILLWLGGTGDLLSYVRQRRSLQDARMLEQMERYRDERNQVAMRLSVLASQVEPHFLFNTLSGVRAAILSDPARGVAIIDHLVDYLRATIPQVRDEGAQLLVELGAQLDAARAYLGVIHTRLPRLAYRVECPDDLRRCAIPPLMLISLVENAVKHGIEPKKGAVEIIVSVARRGDSLVLSVADDGVGFGGSSSGSGIGLSNVRERLRHLYGGQAALTLTAREPGGLEACIVLPLQALPGKEA</sequence>
<dbReference type="GO" id="GO:0016020">
    <property type="term" value="C:membrane"/>
    <property type="evidence" value="ECO:0007669"/>
    <property type="project" value="InterPro"/>
</dbReference>
<dbReference type="Pfam" id="PF06580">
    <property type="entry name" value="His_kinase"/>
    <property type="match status" value="1"/>
</dbReference>
<keyword evidence="4" id="KW-1185">Reference proteome</keyword>
<proteinExistence type="predicted"/>
<gene>
    <name evidence="3" type="ORF">GTP41_15310</name>
</gene>
<dbReference type="InterPro" id="IPR005467">
    <property type="entry name" value="His_kinase_dom"/>
</dbReference>
<dbReference type="PANTHER" id="PTHR34220">
    <property type="entry name" value="SENSOR HISTIDINE KINASE YPDA"/>
    <property type="match status" value="1"/>
</dbReference>
<dbReference type="Pfam" id="PF02518">
    <property type="entry name" value="HATPase_c"/>
    <property type="match status" value="1"/>
</dbReference>
<protein>
    <recommendedName>
        <fullName evidence="2">Histidine kinase domain-containing protein</fullName>
    </recommendedName>
</protein>
<organism evidence="3 4">
    <name type="scientific">Pseudoduganella guangdongensis</name>
    <dbReference type="NCBI Taxonomy" id="2692179"/>
    <lineage>
        <taxon>Bacteria</taxon>
        <taxon>Pseudomonadati</taxon>
        <taxon>Pseudomonadota</taxon>
        <taxon>Betaproteobacteria</taxon>
        <taxon>Burkholderiales</taxon>
        <taxon>Oxalobacteraceae</taxon>
        <taxon>Telluria group</taxon>
        <taxon>Pseudoduganella</taxon>
    </lineage>
</organism>
<dbReference type="PANTHER" id="PTHR34220:SF9">
    <property type="entry name" value="SIGNAL TRANSDUCTION HISTIDINE KINASE INTERNAL REGION DOMAIN-CONTAINING PROTEIN"/>
    <property type="match status" value="1"/>
</dbReference>
<accession>A0A6N9HIS3</accession>
<evidence type="ECO:0000259" key="2">
    <source>
        <dbReference type="PROSITE" id="PS50109"/>
    </source>
</evidence>
<dbReference type="RefSeq" id="WP_161026441.1">
    <property type="nucleotide sequence ID" value="NZ_WWCJ01000010.1"/>
</dbReference>
<keyword evidence="1" id="KW-0472">Membrane</keyword>
<feature type="transmembrane region" description="Helical" evidence="1">
    <location>
        <begin position="102"/>
        <end position="122"/>
    </location>
</feature>
<dbReference type="SUPFAM" id="SSF55874">
    <property type="entry name" value="ATPase domain of HSP90 chaperone/DNA topoisomerase II/histidine kinase"/>
    <property type="match status" value="1"/>
</dbReference>
<dbReference type="PROSITE" id="PS50109">
    <property type="entry name" value="HIS_KIN"/>
    <property type="match status" value="1"/>
</dbReference>
<feature type="transmembrane region" description="Helical" evidence="1">
    <location>
        <begin position="134"/>
        <end position="156"/>
    </location>
</feature>
<evidence type="ECO:0000313" key="3">
    <source>
        <dbReference type="EMBL" id="MYN03464.1"/>
    </source>
</evidence>
<comment type="caution">
    <text evidence="3">The sequence shown here is derived from an EMBL/GenBank/DDBJ whole genome shotgun (WGS) entry which is preliminary data.</text>
</comment>
<dbReference type="AlphaFoldDB" id="A0A6N9HIS3"/>
<name>A0A6N9HIS3_9BURK</name>
<dbReference type="InterPro" id="IPR010559">
    <property type="entry name" value="Sig_transdc_His_kin_internal"/>
</dbReference>
<dbReference type="SMART" id="SM00387">
    <property type="entry name" value="HATPase_c"/>
    <property type="match status" value="1"/>
</dbReference>
<feature type="domain" description="Histidine kinase" evidence="2">
    <location>
        <begin position="284"/>
        <end position="376"/>
    </location>
</feature>